<dbReference type="Gene3D" id="3.90.1590.10">
    <property type="entry name" value="glutathione-dependent formaldehyde- activating enzyme (gfa)"/>
    <property type="match status" value="2"/>
</dbReference>
<evidence type="ECO:0000256" key="5">
    <source>
        <dbReference type="SAM" id="MobiDB-lite"/>
    </source>
</evidence>
<accession>A0A0A1THM9</accession>
<dbReference type="PANTHER" id="PTHR33337">
    <property type="entry name" value="GFA DOMAIN-CONTAINING PROTEIN"/>
    <property type="match status" value="1"/>
</dbReference>
<evidence type="ECO:0000256" key="4">
    <source>
        <dbReference type="ARBA" id="ARBA00023239"/>
    </source>
</evidence>
<evidence type="ECO:0000313" key="7">
    <source>
        <dbReference type="EMBL" id="CEJ89088.1"/>
    </source>
</evidence>
<dbReference type="STRING" id="1531966.A0A0A1THM9"/>
<dbReference type="InterPro" id="IPR006913">
    <property type="entry name" value="CENP-V/GFA"/>
</dbReference>
<feature type="domain" description="CENP-V/GFA" evidence="6">
    <location>
        <begin position="7"/>
        <end position="120"/>
    </location>
</feature>
<dbReference type="OrthoDB" id="5422068at2759"/>
<evidence type="ECO:0000259" key="6">
    <source>
        <dbReference type="PROSITE" id="PS51891"/>
    </source>
</evidence>
<dbReference type="SUPFAM" id="SSF51316">
    <property type="entry name" value="Mss4-like"/>
    <property type="match status" value="2"/>
</dbReference>
<name>A0A0A1THM9_9HYPO</name>
<evidence type="ECO:0000256" key="2">
    <source>
        <dbReference type="ARBA" id="ARBA00022723"/>
    </source>
</evidence>
<dbReference type="GO" id="GO:0016846">
    <property type="term" value="F:carbon-sulfur lyase activity"/>
    <property type="evidence" value="ECO:0007669"/>
    <property type="project" value="InterPro"/>
</dbReference>
<dbReference type="EMBL" id="CDHN01000002">
    <property type="protein sequence ID" value="CEJ89088.1"/>
    <property type="molecule type" value="Genomic_DNA"/>
</dbReference>
<keyword evidence="4" id="KW-0456">Lyase</keyword>
<dbReference type="HOGENOM" id="CLU_038839_1_0_1"/>
<protein>
    <recommendedName>
        <fullName evidence="6">CENP-V/GFA domain-containing protein</fullName>
    </recommendedName>
</protein>
<dbReference type="PROSITE" id="PS51891">
    <property type="entry name" value="CENP_V_GFA"/>
    <property type="match status" value="1"/>
</dbReference>
<dbReference type="AlphaFoldDB" id="A0A0A1THM9"/>
<organism evidence="7 8">
    <name type="scientific">[Torrubiella] hemipterigena</name>
    <dbReference type="NCBI Taxonomy" id="1531966"/>
    <lineage>
        <taxon>Eukaryota</taxon>
        <taxon>Fungi</taxon>
        <taxon>Dikarya</taxon>
        <taxon>Ascomycota</taxon>
        <taxon>Pezizomycotina</taxon>
        <taxon>Sordariomycetes</taxon>
        <taxon>Hypocreomycetidae</taxon>
        <taxon>Hypocreales</taxon>
        <taxon>Clavicipitaceae</taxon>
        <taxon>Clavicipitaceae incertae sedis</taxon>
        <taxon>'Torrubiella' clade</taxon>
    </lineage>
</organism>
<keyword evidence="8" id="KW-1185">Reference proteome</keyword>
<dbReference type="InterPro" id="IPR011057">
    <property type="entry name" value="Mss4-like_sf"/>
</dbReference>
<evidence type="ECO:0000256" key="3">
    <source>
        <dbReference type="ARBA" id="ARBA00022833"/>
    </source>
</evidence>
<proteinExistence type="inferred from homology"/>
<sequence>MADTKTLEGKCLCGSVHFTLQIPTSVLPLKTYMCHCSTCRYATGGPCIFHAALPETLRPVFIAPSSEKNMKSFRMENCGYTLNFCSTCGCHITAIGLDDGSWTVSTSVLNMSNADVVNYSSHVFSKSAKDGGVSDVITRISGKDVPSWNPPDDDPSSKPTENEPGVGPDGQERLRAKCRCGGVSFTIARPQAEDSENPFVKQHVVSATNPLKWMASLDVCDDCRLTTGTTVVAWTFVCINRIEPKMPLDFQFGTMKTYKSSEDVLRSFCGDCGATIFYYDVVDPRKTNVVDIAVGILRAPEGPMADNWLTWRNKVAHADNGRQYDEAFTNAVVTGMTKWTEDRYGVAV</sequence>
<evidence type="ECO:0000256" key="1">
    <source>
        <dbReference type="ARBA" id="ARBA00005495"/>
    </source>
</evidence>
<reference evidence="7 8" key="1">
    <citation type="journal article" date="2015" name="Genome Announc.">
        <title>Draft Genome Sequence and Gene Annotation of the Entomopathogenic Fungus Verticillium hemipterigenum.</title>
        <authorList>
            <person name="Horn F."/>
            <person name="Habel A."/>
            <person name="Scharf D.H."/>
            <person name="Dworschak J."/>
            <person name="Brakhage A.A."/>
            <person name="Guthke R."/>
            <person name="Hertweck C."/>
            <person name="Linde J."/>
        </authorList>
    </citation>
    <scope>NUCLEOTIDE SEQUENCE [LARGE SCALE GENOMIC DNA]</scope>
</reference>
<keyword evidence="2" id="KW-0479">Metal-binding</keyword>
<dbReference type="GO" id="GO:0046872">
    <property type="term" value="F:metal ion binding"/>
    <property type="evidence" value="ECO:0007669"/>
    <property type="project" value="UniProtKB-KW"/>
</dbReference>
<dbReference type="Pfam" id="PF04828">
    <property type="entry name" value="GFA"/>
    <property type="match status" value="2"/>
</dbReference>
<evidence type="ECO:0000313" key="8">
    <source>
        <dbReference type="Proteomes" id="UP000039046"/>
    </source>
</evidence>
<comment type="similarity">
    <text evidence="1">Belongs to the Gfa family.</text>
</comment>
<keyword evidence="3" id="KW-0862">Zinc</keyword>
<dbReference type="PANTHER" id="PTHR33337:SF31">
    <property type="entry name" value="DUF636 DOMAIN PROTEIN (AFU_ORTHOLOGUE AFUA_2G12650)"/>
    <property type="match status" value="1"/>
</dbReference>
<dbReference type="Proteomes" id="UP000039046">
    <property type="component" value="Unassembled WGS sequence"/>
</dbReference>
<gene>
    <name evidence="7" type="ORF">VHEMI04980</name>
</gene>
<feature type="region of interest" description="Disordered" evidence="5">
    <location>
        <begin position="141"/>
        <end position="171"/>
    </location>
</feature>